<sequence length="501" mass="56856">MLISPEPAARSSYRLSKSRYLSGLQCHKRLYLEVHAPGLATKPDAATQAILDMGTDLGELARRRFPGGRLVSAGYRQSQEALAETTELLHDSTIPAIFEGAFQFNQVLVRVDVLERVGVKDLGQPTWRLVEVKSSSKVKATHVDDLAIQSYVLKGIGLALAEICLMHVNTQYVFDGRHLDLDQLFTLRSLTDMVWPRLPEVATRLGAMQAMLEELSAPAIGPDEHCHSPYECPFWDHCTREKPARWIYHLPGSSKTVVHLRELGVETIDEIPDSVSLTAVQRRVKENREWVGEGLRSALETIVYPVHHLDFETFMPAVPKFVDTRPYQVIPTQWSNHIEQPDGSLAHAEFLCRDERDPREELAVTLLESLGREGSICVYSSYERSVIERLAEDFPSLRKDLKRVVARLWDLHVIIRDHYYHPAFEGSYSIKTVLPAVVPSLSYDDLVIRDGGVAACEYSRMIFTVSDWIEKAQIQEALLRYCERDTLAMVELRKELRKRAG</sequence>
<keyword evidence="3" id="KW-1185">Reference proteome</keyword>
<dbReference type="EMBL" id="CAJNBJ010000002">
    <property type="protein sequence ID" value="CAE6729156.1"/>
    <property type="molecule type" value="Genomic_DNA"/>
</dbReference>
<name>A0ABM8R2L4_9BACT</name>
<reference evidence="2 3" key="1">
    <citation type="submission" date="2021-02" db="EMBL/GenBank/DDBJ databases">
        <authorList>
            <person name="Han P."/>
        </authorList>
    </citation>
    <scope>NUCLEOTIDE SEQUENCE [LARGE SCALE GENOMIC DNA]</scope>
    <source>
        <strain evidence="2">Candidatus Nitrospira sp. ZN2</strain>
    </source>
</reference>
<gene>
    <name evidence="2" type="ORF">NSPZN2_100265</name>
</gene>
<protein>
    <recommendedName>
        <fullName evidence="1">DUF2779 domain-containing protein</fullName>
    </recommendedName>
</protein>
<dbReference type="Pfam" id="PF11074">
    <property type="entry name" value="DUF2779"/>
    <property type="match status" value="1"/>
</dbReference>
<dbReference type="RefSeq" id="WP_213041622.1">
    <property type="nucleotide sequence ID" value="NZ_CAJNBJ010000002.1"/>
</dbReference>
<evidence type="ECO:0000313" key="2">
    <source>
        <dbReference type="EMBL" id="CAE6729156.1"/>
    </source>
</evidence>
<dbReference type="Proteomes" id="UP000675880">
    <property type="component" value="Unassembled WGS sequence"/>
</dbReference>
<dbReference type="InterPro" id="IPR021301">
    <property type="entry name" value="DUF2779"/>
</dbReference>
<organism evidence="2 3">
    <name type="scientific">Nitrospira defluvii</name>
    <dbReference type="NCBI Taxonomy" id="330214"/>
    <lineage>
        <taxon>Bacteria</taxon>
        <taxon>Pseudomonadati</taxon>
        <taxon>Nitrospirota</taxon>
        <taxon>Nitrospiria</taxon>
        <taxon>Nitrospirales</taxon>
        <taxon>Nitrospiraceae</taxon>
        <taxon>Nitrospira</taxon>
    </lineage>
</organism>
<accession>A0ABM8R2L4</accession>
<comment type="caution">
    <text evidence="2">The sequence shown here is derived from an EMBL/GenBank/DDBJ whole genome shotgun (WGS) entry which is preliminary data.</text>
</comment>
<evidence type="ECO:0000259" key="1">
    <source>
        <dbReference type="Pfam" id="PF11074"/>
    </source>
</evidence>
<evidence type="ECO:0000313" key="3">
    <source>
        <dbReference type="Proteomes" id="UP000675880"/>
    </source>
</evidence>
<proteinExistence type="predicted"/>
<feature type="domain" description="DUF2779" evidence="1">
    <location>
        <begin position="307"/>
        <end position="429"/>
    </location>
</feature>